<dbReference type="PANTHER" id="PTHR42085">
    <property type="entry name" value="F-BOX DOMAIN-CONTAINING PROTEIN"/>
    <property type="match status" value="1"/>
</dbReference>
<name>A0A9P8I8U9_9PEZI</name>
<dbReference type="EMBL" id="JAGHQL010000006">
    <property type="protein sequence ID" value="KAH0545419.1"/>
    <property type="molecule type" value="Genomic_DNA"/>
</dbReference>
<reference evidence="1" key="1">
    <citation type="submission" date="2021-03" db="EMBL/GenBank/DDBJ databases">
        <title>Comparative genomics and phylogenomic investigation of the class Geoglossomycetes provide insights into ecological specialization and systematics.</title>
        <authorList>
            <person name="Melie T."/>
            <person name="Pirro S."/>
            <person name="Miller A.N."/>
            <person name="Quandt A."/>
        </authorList>
    </citation>
    <scope>NUCLEOTIDE SEQUENCE</scope>
    <source>
        <strain evidence="1">GBOQ0MN5Z8</strain>
    </source>
</reference>
<gene>
    <name evidence="1" type="ORF">FGG08_000560</name>
</gene>
<proteinExistence type="predicted"/>
<dbReference type="OrthoDB" id="2951834at2759"/>
<evidence type="ECO:0000313" key="2">
    <source>
        <dbReference type="Proteomes" id="UP000698800"/>
    </source>
</evidence>
<accession>A0A9P8I8U9</accession>
<evidence type="ECO:0000313" key="1">
    <source>
        <dbReference type="EMBL" id="KAH0545419.1"/>
    </source>
</evidence>
<protein>
    <submittedName>
        <fullName evidence="1">Uncharacterized protein</fullName>
    </submittedName>
</protein>
<dbReference type="AlphaFoldDB" id="A0A9P8I8U9"/>
<dbReference type="PANTHER" id="PTHR42085:SF1">
    <property type="entry name" value="F-BOX DOMAIN-CONTAINING PROTEIN"/>
    <property type="match status" value="1"/>
</dbReference>
<dbReference type="Proteomes" id="UP000698800">
    <property type="component" value="Unassembled WGS sequence"/>
</dbReference>
<dbReference type="InterPro" id="IPR038883">
    <property type="entry name" value="AN11006-like"/>
</dbReference>
<comment type="caution">
    <text evidence="1">The sequence shown here is derived from an EMBL/GenBank/DDBJ whole genome shotgun (WGS) entry which is preliminary data.</text>
</comment>
<sequence>MATSPIFKLPFEIRDQIFSLSLGVPTSVRHRIFCDVAPDNRPLLFCLCRHDSHPWYGGTDCLYTAILRTCQAISEECLDLLYSRLVFTFAALGNQDDMWTDLLWFLNEIGEKNRGRLREISMEAPYVKPVAGSSCPNMPRLAGPWSFGMMGWRGWVAWGNTLGWEVNPRAATGALQLSKLTPGLRKFELTASVQLCYMLKEEDGSGSASEAQLEVLRKIAKAFSGTGVKVVLDLQGLCYQGLKPVFDRIATEFGWELNANGLASFGAGSSQSQLLESELAASPN</sequence>
<keyword evidence="2" id="KW-1185">Reference proteome</keyword>
<organism evidence="1 2">
    <name type="scientific">Glutinoglossum americanum</name>
    <dbReference type="NCBI Taxonomy" id="1670608"/>
    <lineage>
        <taxon>Eukaryota</taxon>
        <taxon>Fungi</taxon>
        <taxon>Dikarya</taxon>
        <taxon>Ascomycota</taxon>
        <taxon>Pezizomycotina</taxon>
        <taxon>Geoglossomycetes</taxon>
        <taxon>Geoglossales</taxon>
        <taxon>Geoglossaceae</taxon>
        <taxon>Glutinoglossum</taxon>
    </lineage>
</organism>